<feature type="signal peptide" evidence="1">
    <location>
        <begin position="1"/>
        <end position="25"/>
    </location>
</feature>
<organism evidence="2 3">
    <name type="scientific">Cupriavidus basilensis</name>
    <dbReference type="NCBI Taxonomy" id="68895"/>
    <lineage>
        <taxon>Bacteria</taxon>
        <taxon>Pseudomonadati</taxon>
        <taxon>Pseudomonadota</taxon>
        <taxon>Betaproteobacteria</taxon>
        <taxon>Burkholderiales</taxon>
        <taxon>Burkholderiaceae</taxon>
        <taxon>Cupriavidus</taxon>
    </lineage>
</organism>
<reference evidence="2 3" key="1">
    <citation type="journal article" date="2015" name="Genome Announc.">
        <title>Complete Genome Sequence of Cupriavidus basilensis 4G11, Isolated from the Oak Ridge Field Research Center Site.</title>
        <authorList>
            <person name="Ray J."/>
            <person name="Waters R.J."/>
            <person name="Skerker J.M."/>
            <person name="Kuehl J.V."/>
            <person name="Price M.N."/>
            <person name="Huang J."/>
            <person name="Chakraborty R."/>
            <person name="Arkin A.P."/>
            <person name="Deutschbauer A."/>
        </authorList>
    </citation>
    <scope>NUCLEOTIDE SEQUENCE [LARGE SCALE GENOMIC DNA]</scope>
    <source>
        <strain evidence="2">4G11</strain>
    </source>
</reference>
<dbReference type="AlphaFoldDB" id="A0A0C4YUF5"/>
<sequence>MMKMNLSFRVLLCGVAALAPTLCYAGASTYEAGQQLSPAQWKRLAGTTVVRLGSQSLQTLPASASATAKNAGAAGSAVTLVVNDRGVVGESRNEVVVSQVSTQEVQQMVGKLSHAAIGVQYFDHMRISQLTFASFQDAVSAREQLKTLLAPGAAVDVPIRYGKPKVR</sequence>
<accession>A0A0C4YUF5</accession>
<evidence type="ECO:0000313" key="3">
    <source>
        <dbReference type="Proteomes" id="UP000031843"/>
    </source>
</evidence>
<proteinExistence type="predicted"/>
<name>A0A0C4YUF5_9BURK</name>
<protein>
    <submittedName>
        <fullName evidence="2">Uncharacterized protein</fullName>
    </submittedName>
</protein>
<feature type="chain" id="PRO_5002185845" evidence="1">
    <location>
        <begin position="26"/>
        <end position="167"/>
    </location>
</feature>
<gene>
    <name evidence="2" type="ORF">RR42_s2639</name>
</gene>
<evidence type="ECO:0000313" key="2">
    <source>
        <dbReference type="EMBL" id="AJG24221.1"/>
    </source>
</evidence>
<dbReference type="KEGG" id="cbw:RR42_s2639"/>
<dbReference type="Proteomes" id="UP000031843">
    <property type="component" value="Chromosome secondary"/>
</dbReference>
<evidence type="ECO:0000256" key="1">
    <source>
        <dbReference type="SAM" id="SignalP"/>
    </source>
</evidence>
<keyword evidence="3" id="KW-1185">Reference proteome</keyword>
<dbReference type="EMBL" id="CP010537">
    <property type="protein sequence ID" value="AJG24221.1"/>
    <property type="molecule type" value="Genomic_DNA"/>
</dbReference>
<keyword evidence="1" id="KW-0732">Signal</keyword>